<accession>A0A2P6CCX3</accession>
<dbReference type="InterPro" id="IPR028082">
    <property type="entry name" value="Peripla_BP_I"/>
</dbReference>
<comment type="caution">
    <text evidence="5">The sequence shown here is derived from an EMBL/GenBank/DDBJ whole genome shotgun (WGS) entry which is preliminary data.</text>
</comment>
<dbReference type="SMART" id="SM00345">
    <property type="entry name" value="HTH_GNTR"/>
    <property type="match status" value="1"/>
</dbReference>
<keyword evidence="6" id="KW-1185">Reference proteome</keyword>
<dbReference type="InterPro" id="IPR036390">
    <property type="entry name" value="WH_DNA-bd_sf"/>
</dbReference>
<keyword evidence="3" id="KW-0804">Transcription</keyword>
<feature type="domain" description="HTH gntR-type" evidence="4">
    <location>
        <begin position="15"/>
        <end position="83"/>
    </location>
</feature>
<name>A0A2P6CCX3_9FLAO</name>
<dbReference type="SUPFAM" id="SSF46785">
    <property type="entry name" value="Winged helix' DNA-binding domain"/>
    <property type="match status" value="1"/>
</dbReference>
<dbReference type="PANTHER" id="PTHR38445:SF10">
    <property type="entry name" value="GNTR-FAMILY TRANSCRIPTIONAL REGULATOR"/>
    <property type="match status" value="1"/>
</dbReference>
<dbReference type="Gene3D" id="1.10.10.10">
    <property type="entry name" value="Winged helix-like DNA-binding domain superfamily/Winged helix DNA-binding domain"/>
    <property type="match status" value="1"/>
</dbReference>
<evidence type="ECO:0000313" key="6">
    <source>
        <dbReference type="Proteomes" id="UP000247345"/>
    </source>
</evidence>
<sequence length="348" mass="40811">MEIYKYIKIDENSRIPKYQQIVDQIIENISKGNLKIDQKITSINRFSEEFYLSRDTVEKAYSILKERKIITSIKGKGFYVTRTKLISKVNILFLINKLSWYKMETYYSFLNSMGPNSFVDLHIYHCDESLFLNLLSKHKKAFDYYVIMPHFKTKDNQHASTTVAVSEAISKIPKNKLIIMDNGKVPMDDNIITVYEDYENDIYNALNEGLEKISKYKKLILIYPQKTIYPYPKRIKHGFKKFCIEHNFEFDVLDKVYNDMVLIKGDLFITIEEDDLVHLIDQIREKEFTLGNDMGVISYNDTPLKALLGITVISTNFKKMGEITSQMILNKEKGKVKVPFKFINRNSL</sequence>
<dbReference type="InterPro" id="IPR000524">
    <property type="entry name" value="Tscrpt_reg_HTH_GntR"/>
</dbReference>
<proteinExistence type="predicted"/>
<dbReference type="Pfam" id="PF00392">
    <property type="entry name" value="GntR"/>
    <property type="match status" value="1"/>
</dbReference>
<dbReference type="InterPro" id="IPR036388">
    <property type="entry name" value="WH-like_DNA-bd_sf"/>
</dbReference>
<evidence type="ECO:0000256" key="1">
    <source>
        <dbReference type="ARBA" id="ARBA00023015"/>
    </source>
</evidence>
<dbReference type="SUPFAM" id="SSF53822">
    <property type="entry name" value="Periplasmic binding protein-like I"/>
    <property type="match status" value="1"/>
</dbReference>
<dbReference type="EMBL" id="MSCK01000001">
    <property type="protein sequence ID" value="PQJ72708.1"/>
    <property type="molecule type" value="Genomic_DNA"/>
</dbReference>
<evidence type="ECO:0000256" key="3">
    <source>
        <dbReference type="ARBA" id="ARBA00023163"/>
    </source>
</evidence>
<dbReference type="CDD" id="cd07377">
    <property type="entry name" value="WHTH_GntR"/>
    <property type="match status" value="1"/>
</dbReference>
<dbReference type="Gene3D" id="3.40.50.2300">
    <property type="match status" value="2"/>
</dbReference>
<dbReference type="RefSeq" id="WP_170062880.1">
    <property type="nucleotide sequence ID" value="NZ_CP150661.1"/>
</dbReference>
<dbReference type="GO" id="GO:0003677">
    <property type="term" value="F:DNA binding"/>
    <property type="evidence" value="ECO:0007669"/>
    <property type="project" value="UniProtKB-KW"/>
</dbReference>
<evidence type="ECO:0000259" key="4">
    <source>
        <dbReference type="PROSITE" id="PS50949"/>
    </source>
</evidence>
<dbReference type="AlphaFoldDB" id="A0A2P6CCX3"/>
<dbReference type="PANTHER" id="PTHR38445">
    <property type="entry name" value="HTH-TYPE TRANSCRIPTIONAL REPRESSOR YTRA"/>
    <property type="match status" value="1"/>
</dbReference>
<keyword evidence="1" id="KW-0805">Transcription regulation</keyword>
<evidence type="ECO:0000256" key="2">
    <source>
        <dbReference type="ARBA" id="ARBA00023125"/>
    </source>
</evidence>
<organism evidence="5 6">
    <name type="scientific">Polaribacter butkevichii</name>
    <dbReference type="NCBI Taxonomy" id="218490"/>
    <lineage>
        <taxon>Bacteria</taxon>
        <taxon>Pseudomonadati</taxon>
        <taxon>Bacteroidota</taxon>
        <taxon>Flavobacteriia</taxon>
        <taxon>Flavobacteriales</taxon>
        <taxon>Flavobacteriaceae</taxon>
    </lineage>
</organism>
<protein>
    <submittedName>
        <fullName evidence="5">Transcriptional regulator</fullName>
    </submittedName>
</protein>
<reference evidence="5 6" key="1">
    <citation type="submission" date="2016-12" db="EMBL/GenBank/DDBJ databases">
        <title>Trade-off between light-utilization and light-protection in marine flavobacteria.</title>
        <authorList>
            <person name="Kumagai Y."/>
            <person name="Yoshizawa S."/>
            <person name="Kogure K."/>
            <person name="Iwasaki W."/>
        </authorList>
    </citation>
    <scope>NUCLEOTIDE SEQUENCE [LARGE SCALE GENOMIC DNA]</scope>
    <source>
        <strain evidence="5 6">KCTC 12100</strain>
    </source>
</reference>
<keyword evidence="2" id="KW-0238">DNA-binding</keyword>
<evidence type="ECO:0000313" key="5">
    <source>
        <dbReference type="EMBL" id="PQJ72708.1"/>
    </source>
</evidence>
<dbReference type="Proteomes" id="UP000247345">
    <property type="component" value="Unassembled WGS sequence"/>
</dbReference>
<dbReference type="PROSITE" id="PS50949">
    <property type="entry name" value="HTH_GNTR"/>
    <property type="match status" value="1"/>
</dbReference>
<dbReference type="GO" id="GO:0003700">
    <property type="term" value="F:DNA-binding transcription factor activity"/>
    <property type="evidence" value="ECO:0007669"/>
    <property type="project" value="InterPro"/>
</dbReference>
<gene>
    <name evidence="5" type="ORF">BTO14_05300</name>
</gene>